<organism evidence="8 9">
    <name type="scientific">Arthrobacter rhombi</name>
    <dbReference type="NCBI Taxonomy" id="71253"/>
    <lineage>
        <taxon>Bacteria</taxon>
        <taxon>Bacillati</taxon>
        <taxon>Actinomycetota</taxon>
        <taxon>Actinomycetes</taxon>
        <taxon>Micrococcales</taxon>
        <taxon>Micrococcaceae</taxon>
        <taxon>Arthrobacter</taxon>
    </lineage>
</organism>
<evidence type="ECO:0000256" key="3">
    <source>
        <dbReference type="ARBA" id="ARBA00022723"/>
    </source>
</evidence>
<evidence type="ECO:0000256" key="2">
    <source>
        <dbReference type="ARBA" id="ARBA00008072"/>
    </source>
</evidence>
<dbReference type="InterPro" id="IPR013149">
    <property type="entry name" value="ADH-like_C"/>
</dbReference>
<keyword evidence="5 8" id="KW-0560">Oxidoreductase</keyword>
<protein>
    <submittedName>
        <fullName evidence="8">Sorbitol dehydrogenase</fullName>
        <ecNumber evidence="8">1.1.1.14</ecNumber>
    </submittedName>
</protein>
<accession>A0A1R4EZF3</accession>
<dbReference type="PROSITE" id="PS00059">
    <property type="entry name" value="ADH_ZINC"/>
    <property type="match status" value="1"/>
</dbReference>
<proteinExistence type="inferred from homology"/>
<dbReference type="SUPFAM" id="SSF50129">
    <property type="entry name" value="GroES-like"/>
    <property type="match status" value="1"/>
</dbReference>
<reference evidence="8 9" key="1">
    <citation type="submission" date="2017-02" db="EMBL/GenBank/DDBJ databases">
        <authorList>
            <person name="Peterson S.W."/>
        </authorList>
    </citation>
    <scope>NUCLEOTIDE SEQUENCE [LARGE SCALE GENOMIC DNA]</scope>
    <source>
        <strain evidence="8 9">B Ar 00.02</strain>
    </source>
</reference>
<dbReference type="Pfam" id="PF00107">
    <property type="entry name" value="ADH_zinc_N"/>
    <property type="match status" value="1"/>
</dbReference>
<dbReference type="Pfam" id="PF08240">
    <property type="entry name" value="ADH_N"/>
    <property type="match status" value="1"/>
</dbReference>
<dbReference type="GO" id="GO:0003939">
    <property type="term" value="F:L-iditol 2-dehydrogenase (NAD+) activity"/>
    <property type="evidence" value="ECO:0007669"/>
    <property type="project" value="UniProtKB-EC"/>
</dbReference>
<dbReference type="InterPro" id="IPR002328">
    <property type="entry name" value="ADH_Zn_CS"/>
</dbReference>
<dbReference type="InterPro" id="IPR020843">
    <property type="entry name" value="ER"/>
</dbReference>
<dbReference type="InterPro" id="IPR045306">
    <property type="entry name" value="SDH-like"/>
</dbReference>
<keyword evidence="4 6" id="KW-0862">Zinc</keyword>
<dbReference type="SUPFAM" id="SSF51735">
    <property type="entry name" value="NAD(P)-binding Rossmann-fold domains"/>
    <property type="match status" value="1"/>
</dbReference>
<dbReference type="AlphaFoldDB" id="A0A1R4EZF3"/>
<comment type="cofactor">
    <cofactor evidence="1 6">
        <name>Zn(2+)</name>
        <dbReference type="ChEBI" id="CHEBI:29105"/>
    </cofactor>
</comment>
<dbReference type="InterPro" id="IPR011032">
    <property type="entry name" value="GroES-like_sf"/>
</dbReference>
<dbReference type="EC" id="1.1.1.14" evidence="8"/>
<dbReference type="GO" id="GO:0008270">
    <property type="term" value="F:zinc ion binding"/>
    <property type="evidence" value="ECO:0007669"/>
    <property type="project" value="InterPro"/>
</dbReference>
<dbReference type="InterPro" id="IPR036291">
    <property type="entry name" value="NAD(P)-bd_dom_sf"/>
</dbReference>
<name>A0A1R4EZF3_9MICC</name>
<dbReference type="CDD" id="cd05285">
    <property type="entry name" value="sorbitol_DH"/>
    <property type="match status" value="1"/>
</dbReference>
<keyword evidence="9" id="KW-1185">Reference proteome</keyword>
<evidence type="ECO:0000256" key="1">
    <source>
        <dbReference type="ARBA" id="ARBA00001947"/>
    </source>
</evidence>
<dbReference type="Gene3D" id="3.40.50.720">
    <property type="entry name" value="NAD(P)-binding Rossmann-like Domain"/>
    <property type="match status" value="1"/>
</dbReference>
<evidence type="ECO:0000259" key="7">
    <source>
        <dbReference type="SMART" id="SM00829"/>
    </source>
</evidence>
<dbReference type="EMBL" id="FUHW01000007">
    <property type="protein sequence ID" value="SJM49004.1"/>
    <property type="molecule type" value="Genomic_DNA"/>
</dbReference>
<gene>
    <name evidence="8" type="ORF">FM101_01525</name>
</gene>
<dbReference type="Gene3D" id="3.90.180.10">
    <property type="entry name" value="Medium-chain alcohol dehydrogenases, catalytic domain"/>
    <property type="match status" value="1"/>
</dbReference>
<dbReference type="SMART" id="SM00829">
    <property type="entry name" value="PKS_ER"/>
    <property type="match status" value="1"/>
</dbReference>
<evidence type="ECO:0000256" key="5">
    <source>
        <dbReference type="ARBA" id="ARBA00023002"/>
    </source>
</evidence>
<dbReference type="Proteomes" id="UP000195913">
    <property type="component" value="Unassembled WGS sequence"/>
</dbReference>
<comment type="similarity">
    <text evidence="2 6">Belongs to the zinc-containing alcohol dehydrogenase family.</text>
</comment>
<sequence length="352" mass="36461">MISWTADAARLPAGGDSIRTMENPSAVLRGIRDVVIEDRPVPVPGHGQVLVAVKATGICGSDIHYYEQGRIGDFVLEAPMVIGHESAGLINAVGSGVDPSRVGEQVALEPGVPCRRCLQCRSGRYNLCPDVVFFATPPVDGSISRYVVIDADFAHRAPEEISLEQAALAEPVSVGVWAARKASITAGDRVLVAGAGPIGLLAAQVARAQGADGVTVTDVNEYRLSVASAMGLEAVRAGEEPPGDFTVLLECSGAGAALDHGLRALAPAGRAVLVGMGADEVSVSVPLIQGRELTISGVFRYANTYPTALGLIASGAVDVEAVITHRFALEETESALTLAAREPDSLKAVVLN</sequence>
<dbReference type="PANTHER" id="PTHR43161:SF9">
    <property type="entry name" value="SORBITOL DEHYDROGENASE"/>
    <property type="match status" value="1"/>
</dbReference>
<keyword evidence="3 6" id="KW-0479">Metal-binding</keyword>
<evidence type="ECO:0000256" key="4">
    <source>
        <dbReference type="ARBA" id="ARBA00022833"/>
    </source>
</evidence>
<evidence type="ECO:0000313" key="9">
    <source>
        <dbReference type="Proteomes" id="UP000195913"/>
    </source>
</evidence>
<feature type="domain" description="Enoyl reductase (ER)" evidence="7">
    <location>
        <begin position="29"/>
        <end position="350"/>
    </location>
</feature>
<evidence type="ECO:0000313" key="8">
    <source>
        <dbReference type="EMBL" id="SJM49004.1"/>
    </source>
</evidence>
<dbReference type="PANTHER" id="PTHR43161">
    <property type="entry name" value="SORBITOL DEHYDROGENASE"/>
    <property type="match status" value="1"/>
</dbReference>
<dbReference type="InterPro" id="IPR013154">
    <property type="entry name" value="ADH-like_N"/>
</dbReference>
<evidence type="ECO:0000256" key="6">
    <source>
        <dbReference type="RuleBase" id="RU361277"/>
    </source>
</evidence>